<gene>
    <name evidence="3" type="ORF">A9Q02_12900</name>
</gene>
<evidence type="ECO:0000313" key="3">
    <source>
        <dbReference type="EMBL" id="PDV99294.1"/>
    </source>
</evidence>
<keyword evidence="2" id="KW-0808">Transferase</keyword>
<comment type="caution">
    <text evidence="3">The sequence shown here is derived from an EMBL/GenBank/DDBJ whole genome shotgun (WGS) entry which is preliminary data.</text>
</comment>
<evidence type="ECO:0008006" key="5">
    <source>
        <dbReference type="Google" id="ProtNLM"/>
    </source>
</evidence>
<dbReference type="NCBIfam" id="TIGR00696">
    <property type="entry name" value="wecG_tagA_cpsF"/>
    <property type="match status" value="1"/>
</dbReference>
<dbReference type="InterPro" id="IPR004629">
    <property type="entry name" value="WecG_TagA_CpsF"/>
</dbReference>
<dbReference type="Pfam" id="PF03808">
    <property type="entry name" value="Glyco_tran_WecG"/>
    <property type="match status" value="1"/>
</dbReference>
<accession>A0A2H3KMG7</accession>
<dbReference type="PANTHER" id="PTHR34136:SF1">
    <property type="entry name" value="UDP-N-ACETYL-D-MANNOSAMINURONIC ACID TRANSFERASE"/>
    <property type="match status" value="1"/>
</dbReference>
<dbReference type="CDD" id="cd06533">
    <property type="entry name" value="Glyco_transf_WecG_TagA"/>
    <property type="match status" value="1"/>
</dbReference>
<organism evidence="3 4">
    <name type="scientific">Candidatus Chloroploca asiatica</name>
    <dbReference type="NCBI Taxonomy" id="1506545"/>
    <lineage>
        <taxon>Bacteria</taxon>
        <taxon>Bacillati</taxon>
        <taxon>Chloroflexota</taxon>
        <taxon>Chloroflexia</taxon>
        <taxon>Chloroflexales</taxon>
        <taxon>Chloroflexineae</taxon>
        <taxon>Oscillochloridaceae</taxon>
        <taxon>Candidatus Chloroploca</taxon>
    </lineage>
</organism>
<dbReference type="GO" id="GO:0016758">
    <property type="term" value="F:hexosyltransferase activity"/>
    <property type="evidence" value="ECO:0007669"/>
    <property type="project" value="TreeGrafter"/>
</dbReference>
<dbReference type="PANTHER" id="PTHR34136">
    <property type="match status" value="1"/>
</dbReference>
<dbReference type="AlphaFoldDB" id="A0A2H3KMG7"/>
<name>A0A2H3KMG7_9CHLR</name>
<proteinExistence type="predicted"/>
<evidence type="ECO:0000256" key="2">
    <source>
        <dbReference type="ARBA" id="ARBA00022679"/>
    </source>
</evidence>
<sequence length="229" mass="25522">MLTWLEYALACTQKSTVFYANIYAVNLAEDDAGFKNSFAQADLVFCDGQGLRLGAALLGRPLPERFTPPDWIHRLAASCATHGYGIFLLGGEPGVATTAAARLIERHPGLRVASHHGYLSPDPLVEAAALEAIAAFQPALLLVGMGMPTQERWVTARRTDLAVPVVMTVGALFDYLAETVPRGPRWLTDHGFEWLCRLWYEPRRLWRRYLLGIPRFFGLMLRQKITPRG</sequence>
<evidence type="ECO:0000313" key="4">
    <source>
        <dbReference type="Proteomes" id="UP000220922"/>
    </source>
</evidence>
<keyword evidence="4" id="KW-1185">Reference proteome</keyword>
<dbReference type="Proteomes" id="UP000220922">
    <property type="component" value="Unassembled WGS sequence"/>
</dbReference>
<keyword evidence="1" id="KW-0328">Glycosyltransferase</keyword>
<protein>
    <recommendedName>
        <fullName evidence="5">Glycosyl transferase</fullName>
    </recommendedName>
</protein>
<reference evidence="3 4" key="1">
    <citation type="submission" date="2016-05" db="EMBL/GenBank/DDBJ databases">
        <authorList>
            <person name="Lavstsen T."/>
            <person name="Jespersen J.S."/>
        </authorList>
    </citation>
    <scope>NUCLEOTIDE SEQUENCE [LARGE SCALE GENOMIC DNA]</scope>
    <source>
        <strain evidence="3 4">B7-9</strain>
    </source>
</reference>
<evidence type="ECO:0000256" key="1">
    <source>
        <dbReference type="ARBA" id="ARBA00022676"/>
    </source>
</evidence>
<dbReference type="EMBL" id="LYXE01000078">
    <property type="protein sequence ID" value="PDV99294.1"/>
    <property type="molecule type" value="Genomic_DNA"/>
</dbReference>